<evidence type="ECO:0000256" key="1">
    <source>
        <dbReference type="SAM" id="Phobius"/>
    </source>
</evidence>
<feature type="transmembrane region" description="Helical" evidence="1">
    <location>
        <begin position="24"/>
        <end position="48"/>
    </location>
</feature>
<evidence type="ECO:0000313" key="2">
    <source>
        <dbReference type="EnsemblPlants" id="cds.novel_model_2096_5bd9a17a"/>
    </source>
</evidence>
<dbReference type="Gramene" id="novel_model_2096_5bd9a17a">
    <property type="protein sequence ID" value="cds.novel_model_2096_5bd9a17a"/>
    <property type="gene ID" value="novel_gene_1144_5bd9a17a"/>
</dbReference>
<reference evidence="2" key="2">
    <citation type="submission" date="2021-03" db="UniProtKB">
        <authorList>
            <consortium name="EnsemblPlants"/>
        </authorList>
    </citation>
    <scope>IDENTIFICATION</scope>
</reference>
<dbReference type="EnsemblPlants" id="novel_model_2096_5bd9a17a">
    <property type="protein sequence ID" value="cds.novel_model_2096_5bd9a17a"/>
    <property type="gene ID" value="novel_gene_1144_5bd9a17a"/>
</dbReference>
<keyword evidence="3" id="KW-1185">Reference proteome</keyword>
<keyword evidence="1" id="KW-1133">Transmembrane helix</keyword>
<dbReference type="AlphaFoldDB" id="A0A803QW25"/>
<keyword evidence="1" id="KW-0812">Transmembrane</keyword>
<organism evidence="2 3">
    <name type="scientific">Cannabis sativa</name>
    <name type="common">Hemp</name>
    <name type="synonym">Marijuana</name>
    <dbReference type="NCBI Taxonomy" id="3483"/>
    <lineage>
        <taxon>Eukaryota</taxon>
        <taxon>Viridiplantae</taxon>
        <taxon>Streptophyta</taxon>
        <taxon>Embryophyta</taxon>
        <taxon>Tracheophyta</taxon>
        <taxon>Spermatophyta</taxon>
        <taxon>Magnoliopsida</taxon>
        <taxon>eudicotyledons</taxon>
        <taxon>Gunneridae</taxon>
        <taxon>Pentapetalae</taxon>
        <taxon>rosids</taxon>
        <taxon>fabids</taxon>
        <taxon>Rosales</taxon>
        <taxon>Cannabaceae</taxon>
        <taxon>Cannabis</taxon>
    </lineage>
</organism>
<protein>
    <submittedName>
        <fullName evidence="2">Uncharacterized protein</fullName>
    </submittedName>
</protein>
<keyword evidence="1" id="KW-0472">Membrane</keyword>
<evidence type="ECO:0000313" key="3">
    <source>
        <dbReference type="Proteomes" id="UP000596661"/>
    </source>
</evidence>
<reference evidence="2" key="1">
    <citation type="submission" date="2018-11" db="EMBL/GenBank/DDBJ databases">
        <authorList>
            <person name="Grassa J C."/>
        </authorList>
    </citation>
    <scope>NUCLEOTIDE SEQUENCE [LARGE SCALE GENOMIC DNA]</scope>
</reference>
<sequence>MALLASMALAAVAATITPTSLSEALIKLIFATGVLTTLTPVVVFIILVEPAVTLRPVNDGMVTDADVMVAMVSGESVDWIGLD</sequence>
<accession>A0A803QW25</accession>
<proteinExistence type="predicted"/>
<dbReference type="EMBL" id="UZAU01000070">
    <property type="status" value="NOT_ANNOTATED_CDS"/>
    <property type="molecule type" value="Genomic_DNA"/>
</dbReference>
<dbReference type="Proteomes" id="UP000596661">
    <property type="component" value="Chromosome 1"/>
</dbReference>
<name>A0A803QW25_CANSA</name>